<keyword evidence="3" id="KW-1185">Reference proteome</keyword>
<dbReference type="KEGG" id="ssan:NX02_05430"/>
<name>W0AAX6_9SPHN</name>
<dbReference type="Proteomes" id="UP000018851">
    <property type="component" value="Chromosome"/>
</dbReference>
<evidence type="ECO:0000313" key="2">
    <source>
        <dbReference type="EMBL" id="AHE52825.1"/>
    </source>
</evidence>
<dbReference type="PROSITE" id="PS51257">
    <property type="entry name" value="PROKAR_LIPOPROTEIN"/>
    <property type="match status" value="1"/>
</dbReference>
<gene>
    <name evidence="2" type="ORF">NX02_05430</name>
</gene>
<feature type="region of interest" description="Disordered" evidence="1">
    <location>
        <begin position="38"/>
        <end position="76"/>
    </location>
</feature>
<dbReference type="OrthoDB" id="8968750at2"/>
<accession>W0AAX6</accession>
<dbReference type="AlphaFoldDB" id="W0AAX6"/>
<reference evidence="2 3" key="1">
    <citation type="submission" date="2013-07" db="EMBL/GenBank/DDBJ databases">
        <title>Completed genome of Sphingomonas sanxanigenens NX02.</title>
        <authorList>
            <person name="Ma T."/>
            <person name="Huang H."/>
            <person name="Wu M."/>
            <person name="Li X."/>
            <person name="Li G."/>
        </authorList>
    </citation>
    <scope>NUCLEOTIDE SEQUENCE [LARGE SCALE GENOMIC DNA]</scope>
    <source>
        <strain evidence="2 3">NX02</strain>
    </source>
</reference>
<organism evidence="2 3">
    <name type="scientific">Sphingomonas sanxanigenens DSM 19645 = NX02</name>
    <dbReference type="NCBI Taxonomy" id="1123269"/>
    <lineage>
        <taxon>Bacteria</taxon>
        <taxon>Pseudomonadati</taxon>
        <taxon>Pseudomonadota</taxon>
        <taxon>Alphaproteobacteria</taxon>
        <taxon>Sphingomonadales</taxon>
        <taxon>Sphingomonadaceae</taxon>
        <taxon>Sphingomonas</taxon>
    </lineage>
</organism>
<dbReference type="RefSeq" id="WP_025291118.1">
    <property type="nucleotide sequence ID" value="NZ_CP006644.1"/>
</dbReference>
<dbReference type="PATRIC" id="fig|1123269.5.peg.1054"/>
<dbReference type="HOGENOM" id="CLU_1634322_0_0_5"/>
<sequence>MKYADCDVAEYDHMRNCIVYPTLLIVAASTLAGCDKSARTATDADGPTPFGMADQHPPEDERYARDLHSEDIDTSGTRGGRTYAKFDALRDREALDAFEGFGCLGSCEGHKAGFNWADANANDLDECRGKSWSFTEGCAASVLKRSEADATAASPGEEIGLF</sequence>
<evidence type="ECO:0000313" key="3">
    <source>
        <dbReference type="Proteomes" id="UP000018851"/>
    </source>
</evidence>
<evidence type="ECO:0000256" key="1">
    <source>
        <dbReference type="SAM" id="MobiDB-lite"/>
    </source>
</evidence>
<protein>
    <submittedName>
        <fullName evidence="2">Uncharacterized protein</fullName>
    </submittedName>
</protein>
<proteinExistence type="predicted"/>
<feature type="compositionally biased region" description="Basic and acidic residues" evidence="1">
    <location>
        <begin position="56"/>
        <end position="71"/>
    </location>
</feature>
<dbReference type="EMBL" id="CP006644">
    <property type="protein sequence ID" value="AHE52825.1"/>
    <property type="molecule type" value="Genomic_DNA"/>
</dbReference>